<keyword evidence="3" id="KW-1185">Reference proteome</keyword>
<evidence type="ECO:0000313" key="2">
    <source>
        <dbReference type="EMBL" id="MFC6041735.1"/>
    </source>
</evidence>
<sequence length="42" mass="4568">MNLNLNVFWMLVVLIIGTPLLCLVFMIGVFGIAVLAGADFDI</sequence>
<organism evidence="2 3">
    <name type="scientific">Nocardioides hankookensis</name>
    <dbReference type="NCBI Taxonomy" id="443157"/>
    <lineage>
        <taxon>Bacteria</taxon>
        <taxon>Bacillati</taxon>
        <taxon>Actinomycetota</taxon>
        <taxon>Actinomycetes</taxon>
        <taxon>Propionibacteriales</taxon>
        <taxon>Nocardioidaceae</taxon>
        <taxon>Nocardioides</taxon>
    </lineage>
</organism>
<dbReference type="RefSeq" id="WP_379149635.1">
    <property type="nucleotide sequence ID" value="NZ_JBHSRJ010000001.1"/>
</dbReference>
<proteinExistence type="predicted"/>
<evidence type="ECO:0000256" key="1">
    <source>
        <dbReference type="SAM" id="Phobius"/>
    </source>
</evidence>
<evidence type="ECO:0000313" key="3">
    <source>
        <dbReference type="Proteomes" id="UP001596135"/>
    </source>
</evidence>
<keyword evidence="1" id="KW-1133">Transmembrane helix</keyword>
<dbReference type="EMBL" id="JBHSRJ010000001">
    <property type="protein sequence ID" value="MFC6041735.1"/>
    <property type="molecule type" value="Genomic_DNA"/>
</dbReference>
<name>A0ABW1LCM5_9ACTN</name>
<dbReference type="Proteomes" id="UP001596135">
    <property type="component" value="Unassembled WGS sequence"/>
</dbReference>
<keyword evidence="1" id="KW-0812">Transmembrane</keyword>
<comment type="caution">
    <text evidence="2">The sequence shown here is derived from an EMBL/GenBank/DDBJ whole genome shotgun (WGS) entry which is preliminary data.</text>
</comment>
<gene>
    <name evidence="2" type="ORF">ACFPYL_01530</name>
</gene>
<accession>A0ABW1LCM5</accession>
<feature type="transmembrane region" description="Helical" evidence="1">
    <location>
        <begin position="7"/>
        <end position="36"/>
    </location>
</feature>
<protein>
    <submittedName>
        <fullName evidence="2">Uncharacterized protein</fullName>
    </submittedName>
</protein>
<keyword evidence="1" id="KW-0472">Membrane</keyword>
<reference evidence="3" key="1">
    <citation type="journal article" date="2019" name="Int. J. Syst. Evol. Microbiol.">
        <title>The Global Catalogue of Microorganisms (GCM) 10K type strain sequencing project: providing services to taxonomists for standard genome sequencing and annotation.</title>
        <authorList>
            <consortium name="The Broad Institute Genomics Platform"/>
            <consortium name="The Broad Institute Genome Sequencing Center for Infectious Disease"/>
            <person name="Wu L."/>
            <person name="Ma J."/>
        </authorList>
    </citation>
    <scope>NUCLEOTIDE SEQUENCE [LARGE SCALE GENOMIC DNA]</scope>
    <source>
        <strain evidence="3">CCUG 54522</strain>
    </source>
</reference>